<comment type="subunit">
    <text evidence="2">The complex is composed of two ATP-binding proteins (HrtA), two transmembrane proteins (HrtB) and a solute-binding protein.</text>
</comment>
<evidence type="ECO:0000256" key="9">
    <source>
        <dbReference type="ARBA" id="ARBA00024432"/>
    </source>
</evidence>
<dbReference type="RefSeq" id="WP_253360203.1">
    <property type="nucleotide sequence ID" value="NZ_JAIULA010000008.1"/>
</dbReference>
<evidence type="ECO:0000256" key="2">
    <source>
        <dbReference type="ARBA" id="ARBA00011131"/>
    </source>
</evidence>
<keyword evidence="13" id="KW-1185">Reference proteome</keyword>
<comment type="function">
    <text evidence="10">Part of the ABC transporter complex hrt involved in hemin import. Responsible for energy coupling to the transport system.</text>
</comment>
<name>A0A9X2FJI6_9LACO</name>
<accession>A0A9X2FJI6</accession>
<dbReference type="Gene3D" id="3.40.50.300">
    <property type="entry name" value="P-loop containing nucleotide triphosphate hydrolases"/>
    <property type="match status" value="1"/>
</dbReference>
<dbReference type="InterPro" id="IPR003593">
    <property type="entry name" value="AAA+_ATPase"/>
</dbReference>
<evidence type="ECO:0000256" key="7">
    <source>
        <dbReference type="ARBA" id="ARBA00023136"/>
    </source>
</evidence>
<evidence type="ECO:0000313" key="12">
    <source>
        <dbReference type="EMBL" id="MCP0886817.1"/>
    </source>
</evidence>
<evidence type="ECO:0000256" key="3">
    <source>
        <dbReference type="ARBA" id="ARBA00022448"/>
    </source>
</evidence>
<evidence type="ECO:0000259" key="11">
    <source>
        <dbReference type="PROSITE" id="PS50893"/>
    </source>
</evidence>
<evidence type="ECO:0000256" key="10">
    <source>
        <dbReference type="ARBA" id="ARBA00024721"/>
    </source>
</evidence>
<evidence type="ECO:0000256" key="8">
    <source>
        <dbReference type="ARBA" id="ARBA00024359"/>
    </source>
</evidence>
<evidence type="ECO:0000256" key="5">
    <source>
        <dbReference type="ARBA" id="ARBA00022741"/>
    </source>
</evidence>
<dbReference type="CDD" id="cd03255">
    <property type="entry name" value="ABC_MJ0796_LolCDE_FtsE"/>
    <property type="match status" value="1"/>
</dbReference>
<dbReference type="SMART" id="SM00382">
    <property type="entry name" value="AAA"/>
    <property type="match status" value="1"/>
</dbReference>
<protein>
    <recommendedName>
        <fullName evidence="9">Putative hemin import ATP-binding protein HrtA</fullName>
    </recommendedName>
</protein>
<evidence type="ECO:0000256" key="6">
    <source>
        <dbReference type="ARBA" id="ARBA00022840"/>
    </source>
</evidence>
<evidence type="ECO:0000256" key="1">
    <source>
        <dbReference type="ARBA" id="ARBA00004202"/>
    </source>
</evidence>
<comment type="similarity">
    <text evidence="8">Belongs to the ABC transporter superfamily. HrtA family.</text>
</comment>
<keyword evidence="6 12" id="KW-0067">ATP-binding</keyword>
<dbReference type="GO" id="GO:0005524">
    <property type="term" value="F:ATP binding"/>
    <property type="evidence" value="ECO:0007669"/>
    <property type="project" value="UniProtKB-KW"/>
</dbReference>
<keyword evidence="5" id="KW-0547">Nucleotide-binding</keyword>
<dbReference type="InterPro" id="IPR017911">
    <property type="entry name" value="MacB-like_ATP-bd"/>
</dbReference>
<dbReference type="GO" id="GO:0016887">
    <property type="term" value="F:ATP hydrolysis activity"/>
    <property type="evidence" value="ECO:0007669"/>
    <property type="project" value="InterPro"/>
</dbReference>
<dbReference type="InterPro" id="IPR027417">
    <property type="entry name" value="P-loop_NTPase"/>
</dbReference>
<sequence length="226" mass="24809">MATIKLTNVTKEFGSNLSKVTALKDVNFIAESGQLILIVGPSGSGKSTFLTIIGNLQKPSSGTVEINNTDIQTLSKKQSDALRLNQIGFILQSYNLVPYLNVYEQFTLANKVKKTGNLSHTELNALLTQLNIENIQHKYPSELSGGQNQRVAIARALYTNPTIILADEPTASLDSVNVSEVGQLFHSISQNKHKTVIVVTHDLRLKKYADKVYNITDGILTLEKNV</sequence>
<keyword evidence="4" id="KW-1003">Cell membrane</keyword>
<evidence type="ECO:0000313" key="13">
    <source>
        <dbReference type="Proteomes" id="UP001139006"/>
    </source>
</evidence>
<proteinExistence type="inferred from homology"/>
<dbReference type="InterPro" id="IPR015854">
    <property type="entry name" value="ABC_transpr_LolD-like"/>
</dbReference>
<keyword evidence="7" id="KW-0472">Membrane</keyword>
<dbReference type="PANTHER" id="PTHR24220">
    <property type="entry name" value="IMPORT ATP-BINDING PROTEIN"/>
    <property type="match status" value="1"/>
</dbReference>
<keyword evidence="3" id="KW-0813">Transport</keyword>
<comment type="subcellular location">
    <subcellularLocation>
        <location evidence="1">Cell membrane</location>
        <topology evidence="1">Peripheral membrane protein</topology>
    </subcellularLocation>
</comment>
<dbReference type="PROSITE" id="PS50893">
    <property type="entry name" value="ABC_TRANSPORTER_2"/>
    <property type="match status" value="1"/>
</dbReference>
<feature type="domain" description="ABC transporter" evidence="11">
    <location>
        <begin position="4"/>
        <end position="226"/>
    </location>
</feature>
<dbReference type="GO" id="GO:0022857">
    <property type="term" value="F:transmembrane transporter activity"/>
    <property type="evidence" value="ECO:0007669"/>
    <property type="project" value="TreeGrafter"/>
</dbReference>
<evidence type="ECO:0000256" key="4">
    <source>
        <dbReference type="ARBA" id="ARBA00022475"/>
    </source>
</evidence>
<dbReference type="EMBL" id="JAIULA010000008">
    <property type="protein sequence ID" value="MCP0886817.1"/>
    <property type="molecule type" value="Genomic_DNA"/>
</dbReference>
<dbReference type="GO" id="GO:0005886">
    <property type="term" value="C:plasma membrane"/>
    <property type="evidence" value="ECO:0007669"/>
    <property type="project" value="UniProtKB-SubCell"/>
</dbReference>
<dbReference type="SUPFAM" id="SSF52540">
    <property type="entry name" value="P-loop containing nucleoside triphosphate hydrolases"/>
    <property type="match status" value="1"/>
</dbReference>
<comment type="caution">
    <text evidence="12">The sequence shown here is derived from an EMBL/GenBank/DDBJ whole genome shotgun (WGS) entry which is preliminary data.</text>
</comment>
<dbReference type="AlphaFoldDB" id="A0A9X2FJI6"/>
<dbReference type="Proteomes" id="UP001139006">
    <property type="component" value="Unassembled WGS sequence"/>
</dbReference>
<dbReference type="InterPro" id="IPR003439">
    <property type="entry name" value="ABC_transporter-like_ATP-bd"/>
</dbReference>
<organism evidence="12 13">
    <name type="scientific">Ligilactobacillus ubinensis</name>
    <dbReference type="NCBI Taxonomy" id="2876789"/>
    <lineage>
        <taxon>Bacteria</taxon>
        <taxon>Bacillati</taxon>
        <taxon>Bacillota</taxon>
        <taxon>Bacilli</taxon>
        <taxon>Lactobacillales</taxon>
        <taxon>Lactobacillaceae</taxon>
        <taxon>Ligilactobacillus</taxon>
    </lineage>
</organism>
<gene>
    <name evidence="12" type="ORF">LB941_05625</name>
</gene>
<reference evidence="12 13" key="1">
    <citation type="journal article" date="2023" name="Int. J. Syst. Evol. Microbiol.">
        <title>Ligilactobacillus ubinensis sp. nov., a novel species isolated from the wild ferment of a durian fruit (Durio zibethinus).</title>
        <authorList>
            <person name="Heng Y.C."/>
            <person name="Menon N."/>
            <person name="Chen B."/>
            <person name="Loo B.Z.L."/>
            <person name="Wong G.W.J."/>
            <person name="Lim A.C.H."/>
            <person name="Silvaraju S."/>
            <person name="Kittelmann S."/>
        </authorList>
    </citation>
    <scope>NUCLEOTIDE SEQUENCE [LARGE SCALE GENOMIC DNA]</scope>
    <source>
        <strain evidence="12 13">WILCCON 0076</strain>
    </source>
</reference>
<dbReference type="Pfam" id="PF00005">
    <property type="entry name" value="ABC_tran"/>
    <property type="match status" value="1"/>
</dbReference>
<dbReference type="PANTHER" id="PTHR24220:SF666">
    <property type="entry name" value="HEMIN IMPORT ATP-BINDING PROTEIN HRTA-RELATED"/>
    <property type="match status" value="1"/>
</dbReference>